<accession>A0ABD3NWG9</accession>
<dbReference type="EMBL" id="JALLAZ020001122">
    <property type="protein sequence ID" value="KAL3780265.1"/>
    <property type="molecule type" value="Genomic_DNA"/>
</dbReference>
<organism evidence="2 3">
    <name type="scientific">Stephanodiscus triporus</name>
    <dbReference type="NCBI Taxonomy" id="2934178"/>
    <lineage>
        <taxon>Eukaryota</taxon>
        <taxon>Sar</taxon>
        <taxon>Stramenopiles</taxon>
        <taxon>Ochrophyta</taxon>
        <taxon>Bacillariophyta</taxon>
        <taxon>Coscinodiscophyceae</taxon>
        <taxon>Thalassiosirophycidae</taxon>
        <taxon>Stephanodiscales</taxon>
        <taxon>Stephanodiscaceae</taxon>
        <taxon>Stephanodiscus</taxon>
    </lineage>
</organism>
<sequence length="1506" mass="166495">MVSPSLARTTIAAATDERQLRIEAFKNKIASLRATSKNYNITSDRSVNTLDSSFATGSVNSISNTTRDSGERSVNFFRDATKEILPSAAMASRIIEERSPEETTNFPTFLGDDDGVGSENERTNCSSGCVTEVLKLVTSDDENSTSTGDLFAEDSKSFEESDLLDGMLNTFRKKLHWQDDIVSPSKVEDNEAATDETCTKIVHPACIKEKVVSTEKVISNPGRPEIVAIRSISHSSKVSACTLTTSGGFSIESIATSGISANTGSSSSAFSIQSIADDVSGSSRADVTEQKYIASTSTTSMMADERVGKPIAGSSVISTSTSTSTNSHKSGLVSIHDIRQGQEKVVTSPTKSQAINSISTIPSHSDDEFAFVGNINIEEIVNKRLQRLVEIGKEINDLDEKSDSGSMAENSSSSSRRGKRERRHMKPSLDTSSSKYDENQKVQSSAASVATDICLADCVSTITKQQPITVPPAPCNPFADLLKLRQSHKMTMKKFQRAEELVASTATEIYHAEAMSTTATEQQTTHAPGTRETDFVSAPSRNPYADMLTLRQTRKMAIKQVPTDYVRSVSFDDSSNADASTPYKSANTVMEESSVASTATEIYLAENMSATTTASLYDPTPHKKQQMSNIYADLLKLRQTRKLAIKHMLANSVGSIVLDDSSNADTSMSSKSAKTERGKNKFPLVYCDNDSGKESLDGALFSNLKQALFKIQSVDSEEDTESSNNDKNGQDSEKRPANIKSHVIVKDMESCAVSSLKDESYIIKPLKGNALDVDDVSDFNDDPFIDDDDEVYSVPKSPASIEDCEEIYHAHETHYSASSKKSGVPEADNTRTPFTSKTIKSEFTGNDGDSDTVARSNSNKVDYPKEKYQNTALSQPRKDVAISDGSASISTKDSILGKTINISNDAFVSERIYLESLRAQVHAELKVHVADEEIRLALDARLHAIQNFYKRKATVLCLSKSPSFPTSPYSPLTDNDKIINRLGDLPKVKTTSSQDNLTHHSQQRKDSHIYALERAQDKMDEAIRAAHKSPRSSFYVPQDDEEENVMEVKEDGIPGHIFPRDTFWDVEDDPSSPLESLGEDSAENDRLPTRAETVQNAWSYYLNINSLIFDSRVYDYEYQKIQEDPLYPYLNSLVGIADSGEDGYADENKRTSQKVKSEYADMSSHRICHSLIKDAEDALPELKTISADLGSKLGIQTMAVGPIKNASEALLKCEKKYGGDPLLVTDYCRTSLFVKDVATLLALIEIVLSKYMSSVRRIKLSTLKSDHNPLLGGYRDCKINLDVGGHVCEIQVHLITMWLVKEAHGYSHYKKCCEHNAYPSSFDIGRTLAGLSRDLLNDLVKISEYNMERTPIESLQHHQEEKIRDYFALASLYLCHGLGAKAECILRRTAKLRSESSKFGRFHDETLLHLELLHKSLKVQHKYKSAAAVKSQIEKMNKMQKGDTEEPMLLQLCTTDQCGAFERVCDMILDPAKTERQNEEQKAAMVDESRALWLRVRRAFFNPVDV</sequence>
<comment type="caution">
    <text evidence="2">The sequence shown here is derived from an EMBL/GenBank/DDBJ whole genome shotgun (WGS) entry which is preliminary data.</text>
</comment>
<dbReference type="Proteomes" id="UP001530315">
    <property type="component" value="Unassembled WGS sequence"/>
</dbReference>
<evidence type="ECO:0000313" key="3">
    <source>
        <dbReference type="Proteomes" id="UP001530315"/>
    </source>
</evidence>
<feature type="compositionally biased region" description="Basic residues" evidence="1">
    <location>
        <begin position="416"/>
        <end position="426"/>
    </location>
</feature>
<feature type="region of interest" description="Disordered" evidence="1">
    <location>
        <begin position="714"/>
        <end position="739"/>
    </location>
</feature>
<protein>
    <submittedName>
        <fullName evidence="2">Uncharacterized protein</fullName>
    </submittedName>
</protein>
<feature type="compositionally biased region" description="Low complexity" evidence="1">
    <location>
        <begin position="404"/>
        <end position="415"/>
    </location>
</feature>
<name>A0ABD3NWG9_9STRA</name>
<reference evidence="2 3" key="1">
    <citation type="submission" date="2024-10" db="EMBL/GenBank/DDBJ databases">
        <title>Updated reference genomes for cyclostephanoid diatoms.</title>
        <authorList>
            <person name="Roberts W.R."/>
            <person name="Alverson A.J."/>
        </authorList>
    </citation>
    <scope>NUCLEOTIDE SEQUENCE [LARGE SCALE GENOMIC DNA]</scope>
    <source>
        <strain evidence="2 3">AJA276-08</strain>
    </source>
</reference>
<feature type="compositionally biased region" description="Polar residues" evidence="1">
    <location>
        <begin position="830"/>
        <end position="844"/>
    </location>
</feature>
<gene>
    <name evidence="2" type="ORF">ACHAW5_001525</name>
</gene>
<feature type="region of interest" description="Disordered" evidence="1">
    <location>
        <begin position="100"/>
        <end position="123"/>
    </location>
</feature>
<feature type="region of interest" description="Disordered" evidence="1">
    <location>
        <begin position="399"/>
        <end position="440"/>
    </location>
</feature>
<proteinExistence type="predicted"/>
<evidence type="ECO:0000313" key="2">
    <source>
        <dbReference type="EMBL" id="KAL3780265.1"/>
    </source>
</evidence>
<feature type="region of interest" description="Disordered" evidence="1">
    <location>
        <begin position="1060"/>
        <end position="1087"/>
    </location>
</feature>
<keyword evidence="3" id="KW-1185">Reference proteome</keyword>
<evidence type="ECO:0000256" key="1">
    <source>
        <dbReference type="SAM" id="MobiDB-lite"/>
    </source>
</evidence>
<feature type="region of interest" description="Disordered" evidence="1">
    <location>
        <begin position="815"/>
        <end position="862"/>
    </location>
</feature>